<dbReference type="InterPro" id="IPR036772">
    <property type="entry name" value="SRCR-like_dom_sf"/>
</dbReference>
<evidence type="ECO:0000313" key="8">
    <source>
        <dbReference type="EMBL" id="KYO32856.1"/>
    </source>
</evidence>
<dbReference type="PANTHER" id="PTHR19331:SF468">
    <property type="entry name" value="SCAVENGER RECEPTOR CYSTEINE-RICH TYPE 1 PROTEIN M160"/>
    <property type="match status" value="1"/>
</dbReference>
<dbReference type="FunFam" id="3.10.250.10:FF:000006">
    <property type="entry name" value="neurotrypsin isoform X2"/>
    <property type="match status" value="1"/>
</dbReference>
<feature type="domain" description="SRCR" evidence="7">
    <location>
        <begin position="124"/>
        <end position="248"/>
    </location>
</feature>
<feature type="disulfide bond" evidence="5">
    <location>
        <begin position="57"/>
        <end position="118"/>
    </location>
</feature>
<gene>
    <name evidence="8" type="ORF">Y1Q_0021940</name>
</gene>
<dbReference type="InterPro" id="IPR001190">
    <property type="entry name" value="SRCR"/>
</dbReference>
<evidence type="ECO:0000256" key="3">
    <source>
        <dbReference type="ARBA" id="ARBA00023157"/>
    </source>
</evidence>
<evidence type="ECO:0000256" key="6">
    <source>
        <dbReference type="SAM" id="Phobius"/>
    </source>
</evidence>
<name>A0A151N7U2_ALLMI</name>
<organism evidence="8 9">
    <name type="scientific">Alligator mississippiensis</name>
    <name type="common">American alligator</name>
    <dbReference type="NCBI Taxonomy" id="8496"/>
    <lineage>
        <taxon>Eukaryota</taxon>
        <taxon>Metazoa</taxon>
        <taxon>Chordata</taxon>
        <taxon>Craniata</taxon>
        <taxon>Vertebrata</taxon>
        <taxon>Euteleostomi</taxon>
        <taxon>Archelosauria</taxon>
        <taxon>Archosauria</taxon>
        <taxon>Crocodylia</taxon>
        <taxon>Alligatoridae</taxon>
        <taxon>Alligatorinae</taxon>
        <taxon>Alligator</taxon>
    </lineage>
</organism>
<dbReference type="PROSITE" id="PS00420">
    <property type="entry name" value="SRCR_1"/>
    <property type="match status" value="1"/>
</dbReference>
<keyword evidence="6" id="KW-1133">Transmembrane helix</keyword>
<evidence type="ECO:0000256" key="2">
    <source>
        <dbReference type="ARBA" id="ARBA00022737"/>
    </source>
</evidence>
<evidence type="ECO:0000256" key="5">
    <source>
        <dbReference type="PROSITE-ProRule" id="PRU00196"/>
    </source>
</evidence>
<evidence type="ECO:0000259" key="7">
    <source>
        <dbReference type="PROSITE" id="PS50287"/>
    </source>
</evidence>
<reference evidence="8 9" key="1">
    <citation type="journal article" date="2012" name="Genome Biol.">
        <title>Sequencing three crocodilian genomes to illuminate the evolution of archosaurs and amniotes.</title>
        <authorList>
            <person name="St John J.A."/>
            <person name="Braun E.L."/>
            <person name="Isberg S.R."/>
            <person name="Miles L.G."/>
            <person name="Chong A.Y."/>
            <person name="Gongora J."/>
            <person name="Dalzell P."/>
            <person name="Moran C."/>
            <person name="Bed'hom B."/>
            <person name="Abzhanov A."/>
            <person name="Burgess S.C."/>
            <person name="Cooksey A.M."/>
            <person name="Castoe T.A."/>
            <person name="Crawford N.G."/>
            <person name="Densmore L.D."/>
            <person name="Drew J.C."/>
            <person name="Edwards S.V."/>
            <person name="Faircloth B.C."/>
            <person name="Fujita M.K."/>
            <person name="Greenwold M.J."/>
            <person name="Hoffmann F.G."/>
            <person name="Howard J.M."/>
            <person name="Iguchi T."/>
            <person name="Janes D.E."/>
            <person name="Khan S.Y."/>
            <person name="Kohno S."/>
            <person name="de Koning A.J."/>
            <person name="Lance S.L."/>
            <person name="McCarthy F.M."/>
            <person name="McCormack J.E."/>
            <person name="Merchant M.E."/>
            <person name="Peterson D.G."/>
            <person name="Pollock D.D."/>
            <person name="Pourmand N."/>
            <person name="Raney B.J."/>
            <person name="Roessler K.A."/>
            <person name="Sanford J.R."/>
            <person name="Sawyer R.H."/>
            <person name="Schmidt C.J."/>
            <person name="Triplett E.W."/>
            <person name="Tuberville T.D."/>
            <person name="Venegas-Anaya M."/>
            <person name="Howard J.T."/>
            <person name="Jarvis E.D."/>
            <person name="Guillette L.J.Jr."/>
            <person name="Glenn T.C."/>
            <person name="Green R.E."/>
            <person name="Ray D.A."/>
        </authorList>
    </citation>
    <scope>NUCLEOTIDE SEQUENCE [LARGE SCALE GENOMIC DNA]</scope>
    <source>
        <strain evidence="8">KSC_2009_1</strain>
    </source>
</reference>
<keyword evidence="4" id="KW-0325">Glycoprotein</keyword>
<dbReference type="SMART" id="SM00202">
    <property type="entry name" value="SR"/>
    <property type="match status" value="2"/>
</dbReference>
<comment type="caution">
    <text evidence="8">The sequence shown here is derived from an EMBL/GenBank/DDBJ whole genome shotgun (WGS) entry which is preliminary data.</text>
</comment>
<keyword evidence="3 5" id="KW-1015">Disulfide bond</keyword>
<evidence type="ECO:0000256" key="1">
    <source>
        <dbReference type="ARBA" id="ARBA00022729"/>
    </source>
</evidence>
<keyword evidence="9" id="KW-1185">Reference proteome</keyword>
<dbReference type="PANTHER" id="PTHR19331">
    <property type="entry name" value="SCAVENGER RECEPTOR DOMAIN-CONTAINING"/>
    <property type="match status" value="1"/>
</dbReference>
<dbReference type="Gene3D" id="3.10.250.10">
    <property type="entry name" value="SRCR-like domain"/>
    <property type="match status" value="2"/>
</dbReference>
<accession>A0A151N7U2</accession>
<dbReference type="SUPFAM" id="SSF56487">
    <property type="entry name" value="SRCR-like"/>
    <property type="match status" value="2"/>
</dbReference>
<dbReference type="GO" id="GO:0009897">
    <property type="term" value="C:external side of plasma membrane"/>
    <property type="evidence" value="ECO:0007669"/>
    <property type="project" value="TreeGrafter"/>
</dbReference>
<dbReference type="PROSITE" id="PS50287">
    <property type="entry name" value="SRCR_2"/>
    <property type="match status" value="2"/>
</dbReference>
<sequence length="298" mass="32713">MQTGIAEDVSVVCAGSRKIRLVNGAGRCVGRVEIYYQGTWGTVCDDSWDLSDASVVCQQLGCGHSIEASASAHYGEGSGQIWLDDVKCAGNESELWACPSRSWGQHNCRHKEDAGVLCSEFMNLRLVNGGDCAGRLEVFYNGTWGSVCSNRMTEITIEIICKQLSCGVGGALAREFAYGEGSGPTWLDHIERKRKQYTKLISCVPRLYKLHRQGKAPRCARKGRLFRESGDQPPTDSGGDMVPIVICIILGVLLCLVLIILAGQVRNARAQQKVSRNVMQPFSEVVYEEIDYSPVKEK</sequence>
<dbReference type="Pfam" id="PF00530">
    <property type="entry name" value="SRCR"/>
    <property type="match status" value="2"/>
</dbReference>
<keyword evidence="6" id="KW-0472">Membrane</keyword>
<keyword evidence="6" id="KW-0812">Transmembrane</keyword>
<keyword evidence="2" id="KW-0677">Repeat</keyword>
<evidence type="ECO:0000256" key="4">
    <source>
        <dbReference type="ARBA" id="ARBA00023180"/>
    </source>
</evidence>
<feature type="domain" description="SRCR" evidence="7">
    <location>
        <begin position="19"/>
        <end position="119"/>
    </location>
</feature>
<dbReference type="AlphaFoldDB" id="A0A151N7U2"/>
<dbReference type="FunFam" id="3.10.250.10:FF:000012">
    <property type="entry name" value="CD163 molecule like 1"/>
    <property type="match status" value="1"/>
</dbReference>
<feature type="disulfide bond" evidence="5">
    <location>
        <begin position="88"/>
        <end position="98"/>
    </location>
</feature>
<feature type="disulfide bond" evidence="5">
    <location>
        <begin position="44"/>
        <end position="108"/>
    </location>
</feature>
<comment type="caution">
    <text evidence="5">Lacks conserved residue(s) required for the propagation of feature annotation.</text>
</comment>
<feature type="transmembrane region" description="Helical" evidence="6">
    <location>
        <begin position="241"/>
        <end position="263"/>
    </location>
</feature>
<dbReference type="PRINTS" id="PR00258">
    <property type="entry name" value="SPERACTRCPTR"/>
</dbReference>
<dbReference type="EMBL" id="AKHW03003856">
    <property type="protein sequence ID" value="KYO32856.1"/>
    <property type="molecule type" value="Genomic_DNA"/>
</dbReference>
<keyword evidence="1" id="KW-0732">Signal</keyword>
<evidence type="ECO:0000313" key="9">
    <source>
        <dbReference type="Proteomes" id="UP000050525"/>
    </source>
</evidence>
<protein>
    <submittedName>
        <fullName evidence="8">Antigen WC1.1-like</fullName>
    </submittedName>
</protein>
<proteinExistence type="predicted"/>
<dbReference type="Proteomes" id="UP000050525">
    <property type="component" value="Unassembled WGS sequence"/>
</dbReference>